<dbReference type="STRING" id="698492.A0A0E9NFT3"/>
<evidence type="ECO:0000256" key="14">
    <source>
        <dbReference type="ARBA" id="ARBA00023242"/>
    </source>
</evidence>
<keyword evidence="14" id="KW-0539">Nucleus</keyword>
<dbReference type="GO" id="GO:0042729">
    <property type="term" value="C:DASH complex"/>
    <property type="evidence" value="ECO:0007669"/>
    <property type="project" value="InterPro"/>
</dbReference>
<dbReference type="GO" id="GO:0005874">
    <property type="term" value="C:microtubule"/>
    <property type="evidence" value="ECO:0007669"/>
    <property type="project" value="UniProtKB-KW"/>
</dbReference>
<dbReference type="Pfam" id="PF08654">
    <property type="entry name" value="DASH_Dad2"/>
    <property type="match status" value="1"/>
</dbReference>
<dbReference type="GO" id="GO:0051301">
    <property type="term" value="P:cell division"/>
    <property type="evidence" value="ECO:0007669"/>
    <property type="project" value="UniProtKB-KW"/>
</dbReference>
<dbReference type="GO" id="GO:1990023">
    <property type="term" value="C:mitotic spindle midzone"/>
    <property type="evidence" value="ECO:0007669"/>
    <property type="project" value="TreeGrafter"/>
</dbReference>
<protein>
    <recommendedName>
        <fullName evidence="5">DASH complex subunit DAD2</fullName>
    </recommendedName>
    <alternativeName>
        <fullName evidence="17">Outer kinetochore protein DAD2</fullName>
    </alternativeName>
</protein>
<reference evidence="19 20" key="1">
    <citation type="journal article" date="2011" name="J. Gen. Appl. Microbiol.">
        <title>Draft genome sequencing of the enigmatic yeast Saitoella complicata.</title>
        <authorList>
            <person name="Nishida H."/>
            <person name="Hamamoto M."/>
            <person name="Sugiyama J."/>
        </authorList>
    </citation>
    <scope>NUCLEOTIDE SEQUENCE [LARGE SCALE GENOMIC DNA]</scope>
    <source>
        <strain evidence="19 20">NRRL Y-17804</strain>
    </source>
</reference>
<keyword evidence="12" id="KW-0995">Kinetochore</keyword>
<proteinExistence type="inferred from homology"/>
<keyword evidence="11" id="KW-0159">Chromosome partition</keyword>
<reference evidence="19 20" key="2">
    <citation type="journal article" date="2014" name="J. Gen. Appl. Microbiol.">
        <title>The early diverging ascomycetous budding yeast Saitoella complicata has three histone deacetylases belonging to the Clr6, Hos2, and Rpd3 lineages.</title>
        <authorList>
            <person name="Nishida H."/>
            <person name="Matsumoto T."/>
            <person name="Kondo S."/>
            <person name="Hamamoto M."/>
            <person name="Yoshikawa H."/>
        </authorList>
    </citation>
    <scope>NUCLEOTIDE SEQUENCE [LARGE SCALE GENOMIC DNA]</scope>
    <source>
        <strain evidence="19 20">NRRL Y-17804</strain>
    </source>
</reference>
<feature type="region of interest" description="Disordered" evidence="18">
    <location>
        <begin position="201"/>
        <end position="221"/>
    </location>
</feature>
<dbReference type="GO" id="GO:0000278">
    <property type="term" value="P:mitotic cell cycle"/>
    <property type="evidence" value="ECO:0007669"/>
    <property type="project" value="InterPro"/>
</dbReference>
<comment type="caution">
    <text evidence="19">The sequence shown here is derived from an EMBL/GenBank/DDBJ whole genome shotgun (WGS) entry which is preliminary data.</text>
</comment>
<dbReference type="Proteomes" id="UP000033140">
    <property type="component" value="Unassembled WGS sequence"/>
</dbReference>
<keyword evidence="6" id="KW-0158">Chromosome</keyword>
<evidence type="ECO:0000256" key="6">
    <source>
        <dbReference type="ARBA" id="ARBA00022454"/>
    </source>
</evidence>
<evidence type="ECO:0000256" key="11">
    <source>
        <dbReference type="ARBA" id="ARBA00022829"/>
    </source>
</evidence>
<keyword evidence="15" id="KW-0131">Cell cycle</keyword>
<keyword evidence="16" id="KW-0137">Centromere</keyword>
<dbReference type="PANTHER" id="PTHR28036:SF1">
    <property type="entry name" value="DASH COMPLEX SUBUNIT DAD2"/>
    <property type="match status" value="1"/>
</dbReference>
<dbReference type="GO" id="GO:0044732">
    <property type="term" value="C:mitotic spindle pole body"/>
    <property type="evidence" value="ECO:0007669"/>
    <property type="project" value="TreeGrafter"/>
</dbReference>
<evidence type="ECO:0000256" key="13">
    <source>
        <dbReference type="ARBA" id="ARBA00023212"/>
    </source>
</evidence>
<dbReference type="InterPro" id="IPR013963">
    <property type="entry name" value="DASH_Dad2"/>
</dbReference>
<evidence type="ECO:0000256" key="18">
    <source>
        <dbReference type="SAM" id="MobiDB-lite"/>
    </source>
</evidence>
<evidence type="ECO:0000313" key="19">
    <source>
        <dbReference type="EMBL" id="GAO48270.1"/>
    </source>
</evidence>
<reference evidence="19 20" key="3">
    <citation type="journal article" date="2015" name="Genome Announc.">
        <title>Draft Genome Sequence of the Archiascomycetous Yeast Saitoella complicata.</title>
        <authorList>
            <person name="Yamauchi K."/>
            <person name="Kondo S."/>
            <person name="Hamamoto M."/>
            <person name="Takahashi Y."/>
            <person name="Ogura Y."/>
            <person name="Hayashi T."/>
            <person name="Nishida H."/>
        </authorList>
    </citation>
    <scope>NUCLEOTIDE SEQUENCE [LARGE SCALE GENOMIC DNA]</scope>
    <source>
        <strain evidence="19 20">NRRL Y-17804</strain>
    </source>
</reference>
<evidence type="ECO:0000256" key="2">
    <source>
        <dbReference type="ARBA" id="ARBA00004186"/>
    </source>
</evidence>
<feature type="compositionally biased region" description="Basic and acidic residues" evidence="18">
    <location>
        <begin position="206"/>
        <end position="221"/>
    </location>
</feature>
<gene>
    <name evidence="19" type="ORF">G7K_2449-t1</name>
</gene>
<dbReference type="AlphaFoldDB" id="A0A0E9NFT3"/>
<evidence type="ECO:0000256" key="10">
    <source>
        <dbReference type="ARBA" id="ARBA00022776"/>
    </source>
</evidence>
<evidence type="ECO:0000256" key="16">
    <source>
        <dbReference type="ARBA" id="ARBA00023328"/>
    </source>
</evidence>
<evidence type="ECO:0000256" key="17">
    <source>
        <dbReference type="ARBA" id="ARBA00030568"/>
    </source>
</evidence>
<keyword evidence="13" id="KW-0206">Cytoskeleton</keyword>
<feature type="region of interest" description="Disordered" evidence="18">
    <location>
        <begin position="84"/>
        <end position="108"/>
    </location>
</feature>
<keyword evidence="9" id="KW-0493">Microtubule</keyword>
<evidence type="ECO:0000256" key="8">
    <source>
        <dbReference type="ARBA" id="ARBA00022618"/>
    </source>
</evidence>
<dbReference type="PANTHER" id="PTHR28036">
    <property type="entry name" value="DASH COMPLEX SUBUNIT DAD2"/>
    <property type="match status" value="1"/>
</dbReference>
<sequence>MSYNPHARSAYASANPALAARLAEKQREYENLLQLRDLSAGLAAQMEQLEGKLETLTNGTEAVATVLANWQNVFRAINLSAARLGKQDPPEEEEEEEEKTRPEEAPELPETLVRIPMDAFRSYAHAIPLTHSLSCMSFIIVYRTYRTLYSHRAPNLGNPSLSKHLLRLRPIIPLLRREPLILKLLLLLFSHPLIDGTVGSTTPINHSERRSDECTHPENRGDFTLFETSDCTGRETADEDVEGVFGFSEVCGGG</sequence>
<evidence type="ECO:0000256" key="3">
    <source>
        <dbReference type="ARBA" id="ARBA00004629"/>
    </source>
</evidence>
<organism evidence="19 20">
    <name type="scientific">Saitoella complicata (strain BCRC 22490 / CBS 7301 / JCM 7358 / NBRC 10748 / NRRL Y-17804)</name>
    <dbReference type="NCBI Taxonomy" id="698492"/>
    <lineage>
        <taxon>Eukaryota</taxon>
        <taxon>Fungi</taxon>
        <taxon>Dikarya</taxon>
        <taxon>Ascomycota</taxon>
        <taxon>Taphrinomycotina</taxon>
        <taxon>Taphrinomycotina incertae sedis</taxon>
        <taxon>Saitoella</taxon>
    </lineage>
</organism>
<keyword evidence="8" id="KW-0132">Cell division</keyword>
<keyword evidence="20" id="KW-1185">Reference proteome</keyword>
<evidence type="ECO:0000256" key="1">
    <source>
        <dbReference type="ARBA" id="ARBA00004123"/>
    </source>
</evidence>
<comment type="similarity">
    <text evidence="4">Belongs to the DASH complex DAD2 family.</text>
</comment>
<keyword evidence="7" id="KW-0963">Cytoplasm</keyword>
<evidence type="ECO:0000256" key="5">
    <source>
        <dbReference type="ARBA" id="ARBA00020260"/>
    </source>
</evidence>
<evidence type="ECO:0000256" key="15">
    <source>
        <dbReference type="ARBA" id="ARBA00023306"/>
    </source>
</evidence>
<accession>A0A0E9NFT3</accession>
<evidence type="ECO:0000256" key="4">
    <source>
        <dbReference type="ARBA" id="ARBA00005501"/>
    </source>
</evidence>
<evidence type="ECO:0000256" key="12">
    <source>
        <dbReference type="ARBA" id="ARBA00022838"/>
    </source>
</evidence>
<keyword evidence="10" id="KW-0498">Mitosis</keyword>
<dbReference type="EMBL" id="BACD03000013">
    <property type="protein sequence ID" value="GAO48270.1"/>
    <property type="molecule type" value="Genomic_DNA"/>
</dbReference>
<evidence type="ECO:0000256" key="9">
    <source>
        <dbReference type="ARBA" id="ARBA00022701"/>
    </source>
</evidence>
<comment type="subcellular location">
    <subcellularLocation>
        <location evidence="3">Chromosome</location>
        <location evidence="3">Centromere</location>
        <location evidence="3">Kinetochore</location>
    </subcellularLocation>
    <subcellularLocation>
        <location evidence="2">Cytoplasm</location>
        <location evidence="2">Cytoskeleton</location>
        <location evidence="2">Spindle</location>
    </subcellularLocation>
    <subcellularLocation>
        <location evidence="1">Nucleus</location>
    </subcellularLocation>
</comment>
<name>A0A0E9NFT3_SAICN</name>
<dbReference type="GO" id="GO:0008608">
    <property type="term" value="P:attachment of spindle microtubules to kinetochore"/>
    <property type="evidence" value="ECO:0007669"/>
    <property type="project" value="TreeGrafter"/>
</dbReference>
<evidence type="ECO:0000256" key="7">
    <source>
        <dbReference type="ARBA" id="ARBA00022490"/>
    </source>
</evidence>
<evidence type="ECO:0000313" key="20">
    <source>
        <dbReference type="Proteomes" id="UP000033140"/>
    </source>
</evidence>